<keyword evidence="3" id="KW-0378">Hydrolase</keyword>
<organism evidence="3 4">
    <name type="scientific">Streptomyces johnsoniae</name>
    <dbReference type="NCBI Taxonomy" id="3075532"/>
    <lineage>
        <taxon>Bacteria</taxon>
        <taxon>Bacillati</taxon>
        <taxon>Actinomycetota</taxon>
        <taxon>Actinomycetes</taxon>
        <taxon>Kitasatosporales</taxon>
        <taxon>Streptomycetaceae</taxon>
        <taxon>Streptomyces</taxon>
    </lineage>
</organism>
<reference evidence="4" key="1">
    <citation type="submission" date="2023-07" db="EMBL/GenBank/DDBJ databases">
        <title>30 novel species of actinomycetes from the DSMZ collection.</title>
        <authorList>
            <person name="Nouioui I."/>
        </authorList>
    </citation>
    <scope>NUCLEOTIDE SEQUENCE [LARGE SCALE GENOMIC DNA]</scope>
    <source>
        <strain evidence="4">DSM 41886</strain>
    </source>
</reference>
<name>A0ABU2S773_9ACTN</name>
<sequence length="380" mass="39724">MRRHTKAAVAATTLLGAGAAVATVAAGRWAFGVTLGPARAARPAGFAGSRLAVHGTAAGQVTLTRSLDSLRPGTYGITARSAHAVIGPVLDVASGPDSVVRRLERVDHGALVPGSAVALTPQLHLGTPGTALGIEHTDVTVPGERGALPAWFVPGSRETWIIALHGIGATREHPLNLLPFLHEQQFPVLIPGYRGDPGAPRPRDRVNRLGATEWRDADAALRYAVRHGARRVVLYGWSSGGAMALRAAARSALRGRVVGLVLDSPVLDPAATLRALAARRGIPGPLLPLALGAARGGWGFDAEDRPPEVPLGAGGAPVPVLILHGPADTVAPWRASRELAARHPESIVLHTIPDAEHAAMWNASPAAYEERLRRFLTPLM</sequence>
<feature type="domain" description="AB hydrolase-1" evidence="2">
    <location>
        <begin position="160"/>
        <end position="275"/>
    </location>
</feature>
<feature type="chain" id="PRO_5046039553" evidence="1">
    <location>
        <begin position="23"/>
        <end position="380"/>
    </location>
</feature>
<dbReference type="RefSeq" id="WP_311619077.1">
    <property type="nucleotide sequence ID" value="NZ_JAVREV010000011.1"/>
</dbReference>
<dbReference type="EMBL" id="JAVREV010000011">
    <property type="protein sequence ID" value="MDT0444827.1"/>
    <property type="molecule type" value="Genomic_DNA"/>
</dbReference>
<feature type="signal peptide" evidence="1">
    <location>
        <begin position="1"/>
        <end position="22"/>
    </location>
</feature>
<keyword evidence="1" id="KW-0732">Signal</keyword>
<proteinExistence type="predicted"/>
<keyword evidence="4" id="KW-1185">Reference proteome</keyword>
<dbReference type="PANTHER" id="PTHR12277">
    <property type="entry name" value="ALPHA/BETA HYDROLASE DOMAIN-CONTAINING PROTEIN"/>
    <property type="match status" value="1"/>
</dbReference>
<dbReference type="Gene3D" id="3.40.50.1820">
    <property type="entry name" value="alpha/beta hydrolase"/>
    <property type="match status" value="1"/>
</dbReference>
<dbReference type="Pfam" id="PF00561">
    <property type="entry name" value="Abhydrolase_1"/>
    <property type="match status" value="1"/>
</dbReference>
<dbReference type="InterPro" id="IPR000073">
    <property type="entry name" value="AB_hydrolase_1"/>
</dbReference>
<dbReference type="SUPFAM" id="SSF53474">
    <property type="entry name" value="alpha/beta-Hydrolases"/>
    <property type="match status" value="1"/>
</dbReference>
<dbReference type="Proteomes" id="UP001183615">
    <property type="component" value="Unassembled WGS sequence"/>
</dbReference>
<comment type="caution">
    <text evidence="3">The sequence shown here is derived from an EMBL/GenBank/DDBJ whole genome shotgun (WGS) entry which is preliminary data.</text>
</comment>
<evidence type="ECO:0000256" key="1">
    <source>
        <dbReference type="SAM" id="SignalP"/>
    </source>
</evidence>
<evidence type="ECO:0000259" key="2">
    <source>
        <dbReference type="Pfam" id="PF00561"/>
    </source>
</evidence>
<protein>
    <submittedName>
        <fullName evidence="3">Alpha/beta hydrolase</fullName>
    </submittedName>
</protein>
<evidence type="ECO:0000313" key="3">
    <source>
        <dbReference type="EMBL" id="MDT0444827.1"/>
    </source>
</evidence>
<dbReference type="GO" id="GO:0016787">
    <property type="term" value="F:hydrolase activity"/>
    <property type="evidence" value="ECO:0007669"/>
    <property type="project" value="UniProtKB-KW"/>
</dbReference>
<accession>A0ABU2S773</accession>
<dbReference type="PANTHER" id="PTHR12277:SF79">
    <property type="entry name" value="XAA-PRO DIPEPTIDYL-PEPTIDASE-RELATED"/>
    <property type="match status" value="1"/>
</dbReference>
<gene>
    <name evidence="3" type="ORF">RM779_19795</name>
</gene>
<dbReference type="InterPro" id="IPR029058">
    <property type="entry name" value="AB_hydrolase_fold"/>
</dbReference>
<evidence type="ECO:0000313" key="4">
    <source>
        <dbReference type="Proteomes" id="UP001183615"/>
    </source>
</evidence>